<name>A0A8K0RBE4_9PLEO</name>
<accession>A0A8K0RBE4</accession>
<gene>
    <name evidence="3" type="ORF">FB567DRAFT_577845</name>
</gene>
<feature type="signal peptide" evidence="2">
    <location>
        <begin position="1"/>
        <end position="25"/>
    </location>
</feature>
<proteinExistence type="predicted"/>
<feature type="region of interest" description="Disordered" evidence="1">
    <location>
        <begin position="335"/>
        <end position="354"/>
    </location>
</feature>
<reference evidence="3" key="1">
    <citation type="journal article" date="2021" name="Nat. Commun.">
        <title>Genetic determinants of endophytism in the Arabidopsis root mycobiome.</title>
        <authorList>
            <person name="Mesny F."/>
            <person name="Miyauchi S."/>
            <person name="Thiergart T."/>
            <person name="Pickel B."/>
            <person name="Atanasova L."/>
            <person name="Karlsson M."/>
            <person name="Huettel B."/>
            <person name="Barry K.W."/>
            <person name="Haridas S."/>
            <person name="Chen C."/>
            <person name="Bauer D."/>
            <person name="Andreopoulos W."/>
            <person name="Pangilinan J."/>
            <person name="LaButti K."/>
            <person name="Riley R."/>
            <person name="Lipzen A."/>
            <person name="Clum A."/>
            <person name="Drula E."/>
            <person name="Henrissat B."/>
            <person name="Kohler A."/>
            <person name="Grigoriev I.V."/>
            <person name="Martin F.M."/>
            <person name="Hacquard S."/>
        </authorList>
    </citation>
    <scope>NUCLEOTIDE SEQUENCE</scope>
    <source>
        <strain evidence="3">MPI-SDFR-AT-0120</strain>
    </source>
</reference>
<evidence type="ECO:0000313" key="3">
    <source>
        <dbReference type="EMBL" id="KAH7090605.1"/>
    </source>
</evidence>
<comment type="caution">
    <text evidence="3">The sequence shown here is derived from an EMBL/GenBank/DDBJ whole genome shotgun (WGS) entry which is preliminary data.</text>
</comment>
<evidence type="ECO:0000256" key="1">
    <source>
        <dbReference type="SAM" id="MobiDB-lite"/>
    </source>
</evidence>
<dbReference type="EMBL" id="JAGMVJ010000005">
    <property type="protein sequence ID" value="KAH7090605.1"/>
    <property type="molecule type" value="Genomic_DNA"/>
</dbReference>
<evidence type="ECO:0000256" key="2">
    <source>
        <dbReference type="SAM" id="SignalP"/>
    </source>
</evidence>
<feature type="chain" id="PRO_5035425926" description="Secreted protein" evidence="2">
    <location>
        <begin position="26"/>
        <end position="379"/>
    </location>
</feature>
<organism evidence="3 4">
    <name type="scientific">Paraphoma chrysanthemicola</name>
    <dbReference type="NCBI Taxonomy" id="798071"/>
    <lineage>
        <taxon>Eukaryota</taxon>
        <taxon>Fungi</taxon>
        <taxon>Dikarya</taxon>
        <taxon>Ascomycota</taxon>
        <taxon>Pezizomycotina</taxon>
        <taxon>Dothideomycetes</taxon>
        <taxon>Pleosporomycetidae</taxon>
        <taxon>Pleosporales</taxon>
        <taxon>Pleosporineae</taxon>
        <taxon>Phaeosphaeriaceae</taxon>
        <taxon>Paraphoma</taxon>
    </lineage>
</organism>
<dbReference type="OrthoDB" id="4388755at2759"/>
<feature type="region of interest" description="Disordered" evidence="1">
    <location>
        <begin position="68"/>
        <end position="115"/>
    </location>
</feature>
<dbReference type="AlphaFoldDB" id="A0A8K0RBE4"/>
<keyword evidence="2" id="KW-0732">Signal</keyword>
<sequence>MSSISSFHVNPVLLILLLIKNVSFAFDLSPGDFGGIVDISSSRDNTMPEDIGDVLFPHIGGTGARAYTGVGPKMTSSQDSSIDHGRARGPEPINSGDQGRARGREPINGVNDPSIRNAPDVNAQYHDFLLSSLHDFFPTSVNSQVNMGDAGVGTQGSDNAEMKMTSDQIRAANLIDLLRNAIRDASRTGTENAGFKMTSNEAAVNDPGDAAPMATQAAQNPYPESAPVQEYYCPQHNGVTYSTGGKCYRLHCNTATTLRTPAIHSFPSTSLKVCADACAREPRCAACDVHGPGQRNNPNTCVLFGANGPMIAANFINYWAPTSMNECGAPGSPRGRLISPPYTNDQAANCPDPQDGPTVIYKYCTVSSSDPYGAQSAPS</sequence>
<evidence type="ECO:0000313" key="4">
    <source>
        <dbReference type="Proteomes" id="UP000813461"/>
    </source>
</evidence>
<keyword evidence="4" id="KW-1185">Reference proteome</keyword>
<dbReference type="Proteomes" id="UP000813461">
    <property type="component" value="Unassembled WGS sequence"/>
</dbReference>
<evidence type="ECO:0008006" key="5">
    <source>
        <dbReference type="Google" id="ProtNLM"/>
    </source>
</evidence>
<protein>
    <recommendedName>
        <fullName evidence="5">Secreted protein</fullName>
    </recommendedName>
</protein>